<dbReference type="Pfam" id="PF02770">
    <property type="entry name" value="Acyl-CoA_dh_M"/>
    <property type="match status" value="1"/>
</dbReference>
<dbReference type="Gene3D" id="2.40.110.10">
    <property type="entry name" value="Butyryl-CoA Dehydrogenase, subunit A, domain 2"/>
    <property type="match status" value="1"/>
</dbReference>
<dbReference type="InterPro" id="IPR009075">
    <property type="entry name" value="AcylCo_DH/oxidase_C"/>
</dbReference>
<dbReference type="SUPFAM" id="SSF56645">
    <property type="entry name" value="Acyl-CoA dehydrogenase NM domain-like"/>
    <property type="match status" value="1"/>
</dbReference>
<dbReference type="Proteomes" id="UP000295294">
    <property type="component" value="Plasmid unnamed1"/>
</dbReference>
<dbReference type="Gene3D" id="1.20.140.10">
    <property type="entry name" value="Butyryl-CoA Dehydrogenase, subunit A, domain 3"/>
    <property type="match status" value="1"/>
</dbReference>
<dbReference type="GO" id="GO:0003995">
    <property type="term" value="F:acyl-CoA dehydrogenase activity"/>
    <property type="evidence" value="ECO:0007669"/>
    <property type="project" value="TreeGrafter"/>
</dbReference>
<evidence type="ECO:0000256" key="1">
    <source>
        <dbReference type="ARBA" id="ARBA00001974"/>
    </source>
</evidence>
<evidence type="ECO:0000259" key="7">
    <source>
        <dbReference type="Pfam" id="PF02771"/>
    </source>
</evidence>
<proteinExistence type="inferred from homology"/>
<dbReference type="InterPro" id="IPR036250">
    <property type="entry name" value="AcylCo_DH-like_C"/>
</dbReference>
<dbReference type="Pfam" id="PF02771">
    <property type="entry name" value="Acyl-CoA_dh_N"/>
    <property type="match status" value="1"/>
</dbReference>
<feature type="domain" description="Acyl-CoA oxidase/dehydrogenase middle" evidence="6">
    <location>
        <begin position="128"/>
        <end position="223"/>
    </location>
</feature>
<dbReference type="Pfam" id="PF00441">
    <property type="entry name" value="Acyl-CoA_dh_1"/>
    <property type="match status" value="1"/>
</dbReference>
<dbReference type="PANTHER" id="PTHR43884:SF12">
    <property type="entry name" value="ISOVALERYL-COA DEHYDROGENASE, MITOCHONDRIAL-RELATED"/>
    <property type="match status" value="1"/>
</dbReference>
<evidence type="ECO:0000256" key="4">
    <source>
        <dbReference type="ARBA" id="ARBA00022827"/>
    </source>
</evidence>
<keyword evidence="3" id="KW-0285">Flavoprotein</keyword>
<dbReference type="KEGG" id="cox:E0W60_31630"/>
<gene>
    <name evidence="8" type="ORF">E0W60_31630</name>
</gene>
<dbReference type="EMBL" id="CP038636">
    <property type="protein sequence ID" value="QBY55560.1"/>
    <property type="molecule type" value="Genomic_DNA"/>
</dbReference>
<reference evidence="8 9" key="1">
    <citation type="submission" date="2019-03" db="EMBL/GenBank/DDBJ databases">
        <title>Efficiently degradation of phenoxyalkanoic acid herbicides by Cupriavidus oxalaticus strain X32.</title>
        <authorList>
            <person name="Sheng X."/>
        </authorList>
    </citation>
    <scope>NUCLEOTIDE SEQUENCE [LARGE SCALE GENOMIC DNA]</scope>
    <source>
        <strain evidence="8 9">X32</strain>
        <plasmid evidence="8 9">unnamed1</plasmid>
    </source>
</reference>
<evidence type="ECO:0000313" key="8">
    <source>
        <dbReference type="EMBL" id="QBY55560.1"/>
    </source>
</evidence>
<keyword evidence="8" id="KW-0614">Plasmid</keyword>
<evidence type="ECO:0000259" key="6">
    <source>
        <dbReference type="Pfam" id="PF02770"/>
    </source>
</evidence>
<feature type="domain" description="Acyl-CoA dehydrogenase/oxidase N-terminal" evidence="7">
    <location>
        <begin position="12"/>
        <end position="123"/>
    </location>
</feature>
<dbReference type="Gene3D" id="1.10.540.10">
    <property type="entry name" value="Acyl-CoA dehydrogenase/oxidase, N-terminal domain"/>
    <property type="match status" value="1"/>
</dbReference>
<dbReference type="InterPro" id="IPR037069">
    <property type="entry name" value="AcylCoA_DH/ox_N_sf"/>
</dbReference>
<dbReference type="AlphaFoldDB" id="A0A4P7LHE5"/>
<comment type="similarity">
    <text evidence="2">Belongs to the acyl-CoA dehydrogenase family.</text>
</comment>
<geneLocation type="plasmid" evidence="8">
    <name>unnamed1</name>
</geneLocation>
<dbReference type="PANTHER" id="PTHR43884">
    <property type="entry name" value="ACYL-COA DEHYDROGENASE"/>
    <property type="match status" value="1"/>
</dbReference>
<dbReference type="SUPFAM" id="SSF47203">
    <property type="entry name" value="Acyl-CoA dehydrogenase C-terminal domain-like"/>
    <property type="match status" value="1"/>
</dbReference>
<feature type="domain" description="Acyl-CoA dehydrogenase/oxidase C-terminal" evidence="5">
    <location>
        <begin position="236"/>
        <end position="384"/>
    </location>
</feature>
<accession>A0A4P7LHE5</accession>
<comment type="cofactor">
    <cofactor evidence="1">
        <name>FAD</name>
        <dbReference type="ChEBI" id="CHEBI:57692"/>
    </cofactor>
</comment>
<protein>
    <submittedName>
        <fullName evidence="8">Acyl-CoA dehydrogenase</fullName>
    </submittedName>
</protein>
<dbReference type="InterPro" id="IPR013786">
    <property type="entry name" value="AcylCoA_DH/ox_N"/>
</dbReference>
<dbReference type="InterPro" id="IPR046373">
    <property type="entry name" value="Acyl-CoA_Oxase/DH_mid-dom_sf"/>
</dbReference>
<dbReference type="GO" id="GO:0050660">
    <property type="term" value="F:flavin adenine dinucleotide binding"/>
    <property type="evidence" value="ECO:0007669"/>
    <property type="project" value="InterPro"/>
</dbReference>
<name>A0A4P7LHE5_9BURK</name>
<dbReference type="InterPro" id="IPR009100">
    <property type="entry name" value="AcylCoA_DH/oxidase_NM_dom_sf"/>
</dbReference>
<keyword evidence="4" id="KW-0274">FAD</keyword>
<evidence type="ECO:0000313" key="9">
    <source>
        <dbReference type="Proteomes" id="UP000295294"/>
    </source>
</evidence>
<evidence type="ECO:0000259" key="5">
    <source>
        <dbReference type="Pfam" id="PF00441"/>
    </source>
</evidence>
<evidence type="ECO:0000256" key="3">
    <source>
        <dbReference type="ARBA" id="ARBA00022630"/>
    </source>
</evidence>
<dbReference type="OrthoDB" id="9769473at2"/>
<evidence type="ECO:0000256" key="2">
    <source>
        <dbReference type="ARBA" id="ARBA00009347"/>
    </source>
</evidence>
<organism evidence="8 9">
    <name type="scientific">Cupriavidus oxalaticus</name>
    <dbReference type="NCBI Taxonomy" id="96344"/>
    <lineage>
        <taxon>Bacteria</taxon>
        <taxon>Pseudomonadati</taxon>
        <taxon>Pseudomonadota</taxon>
        <taxon>Betaproteobacteria</taxon>
        <taxon>Burkholderiales</taxon>
        <taxon>Burkholderiaceae</taxon>
        <taxon>Cupriavidus</taxon>
    </lineage>
</organism>
<dbReference type="InterPro" id="IPR006091">
    <property type="entry name" value="Acyl-CoA_Oxase/DH_mid-dom"/>
</dbReference>
<sequence length="409" mass="44356">MRRLVMLDLHGEDIAAIRDSVIRFMEREVVPVMDGFEARKEMPRELVRKAGEAGFFGSLFPEEVGGTGTGYLAAVVILEELARMDVRFACCSNQQSGTCPAGIYLAGTEEQVRRYVPRLVGGEIIGMMSLTEAGGGSDALGNMKTTARRDGDKYILNGSKMWASLGNECDAGILLAKTDPSAGANGVTAFIVEPKKYPGFTAHPIDTMGLSKSFRTAALYLDDFVVPVENRLGEEGEGFKIIMRALESGRAVVGALALGIARACFEDAVRYANERMVRGSPLGRYQMIQADIAEMAVAIEASRALLYKTAQHMDAGLPTNRLASMAKYHASQTAKLCADKAQQIFGGYGLAVEYRISRYKCFADMMFTGEGSANVQKIIIAEDALGYKSADRHHGTSKLRTLRKEPVTG</sequence>